<comment type="similarity">
    <text evidence="2">Belongs to the prokaryotic Ku family.</text>
</comment>
<feature type="domain" description="Ku" evidence="3">
    <location>
        <begin position="54"/>
        <end position="184"/>
    </location>
</feature>
<dbReference type="NCBIfam" id="TIGR02772">
    <property type="entry name" value="Ku_bact"/>
    <property type="match status" value="1"/>
</dbReference>
<sequence>MASRATWTGHLKLSLISIPVRLYCAVSSQSRIRLHLLHQDCGQRIHYRSACPKHGIVNREEVVKGYEYEQDKYVIIDEQLLEDIKLETTKVIEVVQFINASELDPIFLNIPYYLVPEGPVAEEGISVLRQGMRYSKKIAIGQVVMGGHEHTVAIAPRDKGLLLSTLHYAEEIHPAETYFQGVEDKPVDREQLVLAVQLMENRTIPFDPTQFWDRYNESLRDVIEAKIKGTQPETVQRSELSETENFMEALKESAAEVGKERFPAGIKGT</sequence>
<proteinExistence type="inferred from homology"/>
<dbReference type="AlphaFoldDB" id="D5BVZ0"/>
<dbReference type="PIRSF" id="PIRSF006493">
    <property type="entry name" value="Prok_Ku"/>
    <property type="match status" value="1"/>
</dbReference>
<keyword evidence="2" id="KW-0227">DNA damage</keyword>
<dbReference type="eggNOG" id="COG1273">
    <property type="taxonomic scope" value="Bacteria"/>
</dbReference>
<dbReference type="GO" id="GO:0006303">
    <property type="term" value="P:double-strand break repair via nonhomologous end joining"/>
    <property type="evidence" value="ECO:0007669"/>
    <property type="project" value="UniProtKB-UniRule"/>
</dbReference>
<keyword evidence="2" id="KW-0233">DNA recombination</keyword>
<dbReference type="GO" id="GO:0003690">
    <property type="term" value="F:double-stranded DNA binding"/>
    <property type="evidence" value="ECO:0007669"/>
    <property type="project" value="UniProtKB-UniRule"/>
</dbReference>
<evidence type="ECO:0000259" key="3">
    <source>
        <dbReference type="SMART" id="SM00559"/>
    </source>
</evidence>
<comment type="function">
    <text evidence="2">With LigD forms a non-homologous end joining (NHEJ) DNA repair enzyme, which repairs dsDNA breaks with reduced fidelity. Binds linear dsDNA with 5'- and 3'- overhangs but not closed circular dsDNA nor ssDNA. Recruits and stimulates the ligase activity of LigD.</text>
</comment>
<dbReference type="SMART" id="SM00559">
    <property type="entry name" value="Ku78"/>
    <property type="match status" value="1"/>
</dbReference>
<dbReference type="RefSeq" id="WP_013033429.1">
    <property type="nucleotide sequence ID" value="NC_013960.1"/>
</dbReference>
<protein>
    <recommendedName>
        <fullName evidence="2">Non-homologous end joining protein Ku</fullName>
    </recommendedName>
</protein>
<evidence type="ECO:0000256" key="1">
    <source>
        <dbReference type="ARBA" id="ARBA00023125"/>
    </source>
</evidence>
<keyword evidence="2" id="KW-0234">DNA repair</keyword>
<dbReference type="InterPro" id="IPR006164">
    <property type="entry name" value="DNA_bd_Ku70/Ku80"/>
</dbReference>
<dbReference type="GO" id="GO:0006310">
    <property type="term" value="P:DNA recombination"/>
    <property type="evidence" value="ECO:0007669"/>
    <property type="project" value="UniProtKB-KW"/>
</dbReference>
<gene>
    <name evidence="2" type="primary">ku</name>
    <name evidence="4" type="ordered locus">Nhal_2484</name>
</gene>
<keyword evidence="5" id="KW-1185">Reference proteome</keyword>
<reference evidence="5" key="1">
    <citation type="submission" date="2010-04" db="EMBL/GenBank/DDBJ databases">
        <title>Complete genome sequence of Nitrosococcus halophilus Nc4, a salt-adapted, aerobic obligate ammonia-oxidizing sulfur purple bacterium.</title>
        <authorList>
            <consortium name="US DOE Joint Genome Institute"/>
            <person name="Campbell M.A."/>
            <person name="Malfatti S.A."/>
            <person name="Chain P.S.G."/>
            <person name="Heidelberg J.F."/>
            <person name="Ward B.B."/>
            <person name="Klotz M.G."/>
        </authorList>
    </citation>
    <scope>NUCLEOTIDE SEQUENCE [LARGE SCALE GENOMIC DNA]</scope>
    <source>
        <strain evidence="5">Nc4</strain>
    </source>
</reference>
<dbReference type="STRING" id="472759.Nhal_2484"/>
<dbReference type="HOGENOM" id="CLU_048975_0_0_6"/>
<evidence type="ECO:0000313" key="4">
    <source>
        <dbReference type="EMBL" id="ADE15569.1"/>
    </source>
</evidence>
<dbReference type="EMBL" id="CP001798">
    <property type="protein sequence ID" value="ADE15569.1"/>
    <property type="molecule type" value="Genomic_DNA"/>
</dbReference>
<dbReference type="SUPFAM" id="SSF100939">
    <property type="entry name" value="SPOC domain-like"/>
    <property type="match status" value="1"/>
</dbReference>
<dbReference type="Gene3D" id="2.40.290.10">
    <property type="match status" value="1"/>
</dbReference>
<dbReference type="InterPro" id="IPR009187">
    <property type="entry name" value="Prok_Ku"/>
</dbReference>
<dbReference type="PANTHER" id="PTHR41251">
    <property type="entry name" value="NON-HOMOLOGOUS END JOINING PROTEIN KU"/>
    <property type="match status" value="1"/>
</dbReference>
<organism evidence="4 5">
    <name type="scientific">Nitrosococcus halophilus (strain Nc4)</name>
    <dbReference type="NCBI Taxonomy" id="472759"/>
    <lineage>
        <taxon>Bacteria</taxon>
        <taxon>Pseudomonadati</taxon>
        <taxon>Pseudomonadota</taxon>
        <taxon>Gammaproteobacteria</taxon>
        <taxon>Chromatiales</taxon>
        <taxon>Chromatiaceae</taxon>
        <taxon>Nitrosococcus</taxon>
    </lineage>
</organism>
<dbReference type="PANTHER" id="PTHR41251:SF1">
    <property type="entry name" value="NON-HOMOLOGOUS END JOINING PROTEIN KU"/>
    <property type="match status" value="1"/>
</dbReference>
<comment type="subunit">
    <text evidence="2">Homodimer. Interacts with LigD.</text>
</comment>
<dbReference type="Pfam" id="PF02735">
    <property type="entry name" value="Ku"/>
    <property type="match status" value="1"/>
</dbReference>
<dbReference type="OrthoDB" id="9795084at2"/>
<dbReference type="InterPro" id="IPR016194">
    <property type="entry name" value="SPOC-like_C_dom_sf"/>
</dbReference>
<dbReference type="KEGG" id="nhl:Nhal_2484"/>
<dbReference type="HAMAP" id="MF_01875">
    <property type="entry name" value="Prokaryotic_Ku"/>
    <property type="match status" value="1"/>
</dbReference>
<evidence type="ECO:0000256" key="2">
    <source>
        <dbReference type="HAMAP-Rule" id="MF_01875"/>
    </source>
</evidence>
<dbReference type="Proteomes" id="UP000001844">
    <property type="component" value="Chromosome"/>
</dbReference>
<keyword evidence="1 2" id="KW-0238">DNA-binding</keyword>
<name>D5BVZ0_NITHN</name>
<evidence type="ECO:0000313" key="5">
    <source>
        <dbReference type="Proteomes" id="UP000001844"/>
    </source>
</evidence>
<accession>D5BVZ0</accession>